<evidence type="ECO:0000256" key="1">
    <source>
        <dbReference type="RuleBase" id="RU000411"/>
    </source>
</evidence>
<evidence type="ECO:0000256" key="2">
    <source>
        <dbReference type="SAM" id="SignalP"/>
    </source>
</evidence>
<dbReference type="Proteomes" id="UP001314169">
    <property type="component" value="Chromosome 1"/>
</dbReference>
<dbReference type="PROSITE" id="PS00284">
    <property type="entry name" value="SERPIN"/>
    <property type="match status" value="1"/>
</dbReference>
<feature type="signal peptide" evidence="2">
    <location>
        <begin position="1"/>
        <end position="23"/>
    </location>
</feature>
<dbReference type="SMART" id="SM00093">
    <property type="entry name" value="SERPIN"/>
    <property type="match status" value="1"/>
</dbReference>
<dbReference type="PANTHER" id="PTHR11461">
    <property type="entry name" value="SERINE PROTEASE INHIBITOR, SERPIN"/>
    <property type="match status" value="1"/>
</dbReference>
<dbReference type="EMBL" id="OY882858">
    <property type="protein sequence ID" value="CAK6431763.1"/>
    <property type="molecule type" value="Genomic_DNA"/>
</dbReference>
<dbReference type="InterPro" id="IPR036186">
    <property type="entry name" value="Serpin_sf"/>
</dbReference>
<evidence type="ECO:0000259" key="3">
    <source>
        <dbReference type="SMART" id="SM00093"/>
    </source>
</evidence>
<name>A0ABN9Z0P3_PIPNA</name>
<protein>
    <recommendedName>
        <fullName evidence="3">Serpin domain-containing protein</fullName>
    </recommendedName>
</protein>
<proteinExistence type="inferred from homology"/>
<feature type="domain" description="Serpin" evidence="3">
    <location>
        <begin position="53"/>
        <end position="423"/>
    </location>
</feature>
<dbReference type="Gene3D" id="2.30.39.10">
    <property type="entry name" value="Alpha-1-antitrypsin, domain 1"/>
    <property type="match status" value="1"/>
</dbReference>
<organism evidence="4 5">
    <name type="scientific">Pipistrellus nathusii</name>
    <name type="common">Nathusius' pipistrelle</name>
    <dbReference type="NCBI Taxonomy" id="59473"/>
    <lineage>
        <taxon>Eukaryota</taxon>
        <taxon>Metazoa</taxon>
        <taxon>Chordata</taxon>
        <taxon>Craniata</taxon>
        <taxon>Vertebrata</taxon>
        <taxon>Euteleostomi</taxon>
        <taxon>Mammalia</taxon>
        <taxon>Eutheria</taxon>
        <taxon>Laurasiatheria</taxon>
        <taxon>Chiroptera</taxon>
        <taxon>Yangochiroptera</taxon>
        <taxon>Vespertilionidae</taxon>
        <taxon>Pipistrellus</taxon>
    </lineage>
</organism>
<dbReference type="InterPro" id="IPR042185">
    <property type="entry name" value="Serpin_sf_2"/>
</dbReference>
<dbReference type="PANTHER" id="PTHR11461:SF194">
    <property type="entry name" value="KALLISTATIN"/>
    <property type="match status" value="1"/>
</dbReference>
<comment type="similarity">
    <text evidence="1">Belongs to the serpin family.</text>
</comment>
<reference evidence="4" key="1">
    <citation type="submission" date="2023-12" db="EMBL/GenBank/DDBJ databases">
        <authorList>
            <person name="Brown T."/>
        </authorList>
    </citation>
    <scope>NUCLEOTIDE SEQUENCE</scope>
</reference>
<evidence type="ECO:0000313" key="4">
    <source>
        <dbReference type="EMBL" id="CAK6431763.1"/>
    </source>
</evidence>
<dbReference type="SUPFAM" id="SSF56574">
    <property type="entry name" value="Serpins"/>
    <property type="match status" value="1"/>
</dbReference>
<dbReference type="InterPro" id="IPR000215">
    <property type="entry name" value="Serpin_fam"/>
</dbReference>
<dbReference type="Gene3D" id="3.30.497.10">
    <property type="entry name" value="Antithrombin, subunit I, domain 2"/>
    <property type="match status" value="1"/>
</dbReference>
<sequence length="426" mass="46844">MRRAPRLLLLLLGLLALTRGARGQADGPPGGPGAEEEGAPSLRIAPSNAAFAFNFYHLVAALNPGSNVFFSPLSISAAYAMLALGAGADTRAQILEGLAFNLSDTSAPDIHRGFQHLLLTLNRPRGSLETRVGSALFLSQALTPRPGFLNRTAAFYGAQPFPADFLDPEAAARLINSRVREETHGKIDSVVGSLGADTAMVLVNYIYFKGRWKSPFGRSRTTPQDFHVDQHTVVKVPMMFQEQDSHWYLHDRHVPCSVLRLDYQGGARALLVLPDTGKMAQVEAVLMPGMLHRWSRLLQKRYRHRHRAYFRKLWLYLPKFSASGSYNLDELLPQLGIQDLFTRRANLSGIAAQDNLLVSKSVHKAVLDVDEAGTEAAAATSLSVTFFSAVHNPRILKFDRPFLLAILSADTQSILFLGKIVNPTQP</sequence>
<dbReference type="Pfam" id="PF00079">
    <property type="entry name" value="Serpin"/>
    <property type="match status" value="1"/>
</dbReference>
<keyword evidence="2" id="KW-0732">Signal</keyword>
<dbReference type="InterPro" id="IPR042178">
    <property type="entry name" value="Serpin_sf_1"/>
</dbReference>
<gene>
    <name evidence="4" type="ORF">MPIPNATIZW_LOCUS69</name>
</gene>
<feature type="chain" id="PRO_5045320383" description="Serpin domain-containing protein" evidence="2">
    <location>
        <begin position="24"/>
        <end position="426"/>
    </location>
</feature>
<evidence type="ECO:0000313" key="5">
    <source>
        <dbReference type="Proteomes" id="UP001314169"/>
    </source>
</evidence>
<dbReference type="InterPro" id="IPR023795">
    <property type="entry name" value="Serpin_CS"/>
</dbReference>
<accession>A0ABN9Z0P3</accession>
<dbReference type="Gene3D" id="2.10.310.10">
    <property type="entry name" value="Serpins superfamily"/>
    <property type="match status" value="1"/>
</dbReference>
<keyword evidence="5" id="KW-1185">Reference proteome</keyword>
<dbReference type="InterPro" id="IPR023796">
    <property type="entry name" value="Serpin_dom"/>
</dbReference>